<dbReference type="AlphaFoldDB" id="A0A4R4QEA6"/>
<reference evidence="4 5" key="1">
    <citation type="submission" date="2019-03" db="EMBL/GenBank/DDBJ databases">
        <title>Draft genome sequences of novel Actinobacteria.</title>
        <authorList>
            <person name="Sahin N."/>
            <person name="Ay H."/>
            <person name="Saygin H."/>
        </authorList>
    </citation>
    <scope>NUCLEOTIDE SEQUENCE [LARGE SCALE GENOMIC DNA]</scope>
    <source>
        <strain evidence="4 5">JCM 30547</strain>
    </source>
</reference>
<dbReference type="Proteomes" id="UP000295075">
    <property type="component" value="Unassembled WGS sequence"/>
</dbReference>
<organism evidence="4 5">
    <name type="scientific">Kribbella albertanoniae</name>
    <dbReference type="NCBI Taxonomy" id="1266829"/>
    <lineage>
        <taxon>Bacteria</taxon>
        <taxon>Bacillati</taxon>
        <taxon>Actinomycetota</taxon>
        <taxon>Actinomycetes</taxon>
        <taxon>Propionibacteriales</taxon>
        <taxon>Kribbellaceae</taxon>
        <taxon>Kribbella</taxon>
    </lineage>
</organism>
<evidence type="ECO:0000256" key="1">
    <source>
        <dbReference type="ARBA" id="ARBA00005953"/>
    </source>
</evidence>
<dbReference type="OrthoDB" id="9799036at2"/>
<dbReference type="Gene3D" id="3.10.129.10">
    <property type="entry name" value="Hotdog Thioesterase"/>
    <property type="match status" value="1"/>
</dbReference>
<dbReference type="EMBL" id="SMKA01000013">
    <property type="protein sequence ID" value="TDC33539.1"/>
    <property type="molecule type" value="Genomic_DNA"/>
</dbReference>
<accession>A0A4R4QEA6</accession>
<name>A0A4R4QEA6_9ACTN</name>
<evidence type="ECO:0000256" key="3">
    <source>
        <dbReference type="SAM" id="MobiDB-lite"/>
    </source>
</evidence>
<protein>
    <submittedName>
        <fullName evidence="4">Acyl-CoA thioesterase</fullName>
    </submittedName>
</protein>
<dbReference type="Pfam" id="PF13279">
    <property type="entry name" value="4HBT_2"/>
    <property type="match status" value="1"/>
</dbReference>
<keyword evidence="5" id="KW-1185">Reference proteome</keyword>
<dbReference type="InterPro" id="IPR029069">
    <property type="entry name" value="HotDog_dom_sf"/>
</dbReference>
<dbReference type="InterPro" id="IPR050563">
    <property type="entry name" value="4-hydroxybenzoyl-CoA_TE"/>
</dbReference>
<comment type="caution">
    <text evidence="4">The sequence shown here is derived from an EMBL/GenBank/DDBJ whole genome shotgun (WGS) entry which is preliminary data.</text>
</comment>
<dbReference type="GO" id="GO:0047617">
    <property type="term" value="F:fatty acyl-CoA hydrolase activity"/>
    <property type="evidence" value="ECO:0007669"/>
    <property type="project" value="TreeGrafter"/>
</dbReference>
<dbReference type="PANTHER" id="PTHR31793:SF27">
    <property type="entry name" value="NOVEL THIOESTERASE SUPERFAMILY DOMAIN AND SAPOSIN A-TYPE DOMAIN CONTAINING PROTEIN (0610012H03RIK)"/>
    <property type="match status" value="1"/>
</dbReference>
<evidence type="ECO:0000313" key="4">
    <source>
        <dbReference type="EMBL" id="TDC33539.1"/>
    </source>
</evidence>
<evidence type="ECO:0000313" key="5">
    <source>
        <dbReference type="Proteomes" id="UP000295075"/>
    </source>
</evidence>
<comment type="similarity">
    <text evidence="1">Belongs to the 4-hydroxybenzoyl-CoA thioesterase family.</text>
</comment>
<sequence length="214" mass="24944">MQRRDSRDQPWRAGLLDTTTSRTPILAQPPQPAQIVESRTIKRFMATPRFMEDLSFSQSSGRKRPMPRWVETAPRIMRQAFVETGVRVRWSECDLQRHAYYGNYMTWCDLGREAFALAAGVDYRDYLVTTTEFHIRFHTPAHYLDDLLIRTWTAPLTIRLDCHYEIYRKTGGQLIAEAKSQHALVDPQKGLRLSGPASWHEKFEAFLENRKASL</sequence>
<keyword evidence="2" id="KW-0378">Hydrolase</keyword>
<dbReference type="CDD" id="cd00586">
    <property type="entry name" value="4HBT"/>
    <property type="match status" value="1"/>
</dbReference>
<proteinExistence type="inferred from homology"/>
<feature type="compositionally biased region" description="Basic and acidic residues" evidence="3">
    <location>
        <begin position="1"/>
        <end position="10"/>
    </location>
</feature>
<dbReference type="SUPFAM" id="SSF54637">
    <property type="entry name" value="Thioesterase/thiol ester dehydrase-isomerase"/>
    <property type="match status" value="1"/>
</dbReference>
<evidence type="ECO:0000256" key="2">
    <source>
        <dbReference type="ARBA" id="ARBA00022801"/>
    </source>
</evidence>
<gene>
    <name evidence="4" type="ORF">E1261_05890</name>
</gene>
<dbReference type="PANTHER" id="PTHR31793">
    <property type="entry name" value="4-HYDROXYBENZOYL-COA THIOESTERASE FAMILY MEMBER"/>
    <property type="match status" value="1"/>
</dbReference>
<feature type="region of interest" description="Disordered" evidence="3">
    <location>
        <begin position="1"/>
        <end position="24"/>
    </location>
</feature>